<protein>
    <submittedName>
        <fullName evidence="2">Uncharacterized protein</fullName>
    </submittedName>
</protein>
<feature type="region of interest" description="Disordered" evidence="1">
    <location>
        <begin position="151"/>
        <end position="195"/>
    </location>
</feature>
<name>A0AAD8AMS8_DIPPU</name>
<sequence length="195" mass="21657">MLCGSFISAARKKKSDLSSNSENSEELKSSSEETFIRTPKAIRSHESCYTPSSVRQSLLHKAIMGQKRLSQGVSQNSSPILIKVAQMAKMCTDATPNSSTSQISDVFENGETEIKQTTPVIVATPRKSILKNIANTRDQVTKDISFMDMEQAETDTKEDSPPKLKVLRRSSRKVRFESGDDELPKNVQPMTPYVP</sequence>
<evidence type="ECO:0000256" key="1">
    <source>
        <dbReference type="SAM" id="MobiDB-lite"/>
    </source>
</evidence>
<gene>
    <name evidence="2" type="ORF">L9F63_026343</name>
</gene>
<accession>A0AAD8AMS8</accession>
<evidence type="ECO:0000313" key="3">
    <source>
        <dbReference type="Proteomes" id="UP001233999"/>
    </source>
</evidence>
<evidence type="ECO:0000313" key="2">
    <source>
        <dbReference type="EMBL" id="KAJ9600518.1"/>
    </source>
</evidence>
<feature type="non-terminal residue" evidence="2">
    <location>
        <position position="1"/>
    </location>
</feature>
<dbReference type="Proteomes" id="UP001233999">
    <property type="component" value="Unassembled WGS sequence"/>
</dbReference>
<dbReference type="AlphaFoldDB" id="A0AAD8AMS8"/>
<feature type="compositionally biased region" description="Basic and acidic residues" evidence="1">
    <location>
        <begin position="25"/>
        <end position="34"/>
    </location>
</feature>
<organism evidence="2 3">
    <name type="scientific">Diploptera punctata</name>
    <name type="common">Pacific beetle cockroach</name>
    <dbReference type="NCBI Taxonomy" id="6984"/>
    <lineage>
        <taxon>Eukaryota</taxon>
        <taxon>Metazoa</taxon>
        <taxon>Ecdysozoa</taxon>
        <taxon>Arthropoda</taxon>
        <taxon>Hexapoda</taxon>
        <taxon>Insecta</taxon>
        <taxon>Pterygota</taxon>
        <taxon>Neoptera</taxon>
        <taxon>Polyneoptera</taxon>
        <taxon>Dictyoptera</taxon>
        <taxon>Blattodea</taxon>
        <taxon>Blaberoidea</taxon>
        <taxon>Blaberidae</taxon>
        <taxon>Diplopterinae</taxon>
        <taxon>Diploptera</taxon>
    </lineage>
</organism>
<reference evidence="2" key="2">
    <citation type="submission" date="2023-05" db="EMBL/GenBank/DDBJ databases">
        <authorList>
            <person name="Fouks B."/>
        </authorList>
    </citation>
    <scope>NUCLEOTIDE SEQUENCE</scope>
    <source>
        <strain evidence="2">Stay&amp;Tobe</strain>
        <tissue evidence="2">Testes</tissue>
    </source>
</reference>
<feature type="region of interest" description="Disordered" evidence="1">
    <location>
        <begin position="1"/>
        <end position="34"/>
    </location>
</feature>
<keyword evidence="3" id="KW-1185">Reference proteome</keyword>
<proteinExistence type="predicted"/>
<feature type="compositionally biased region" description="Basic and acidic residues" evidence="1">
    <location>
        <begin position="174"/>
        <end position="184"/>
    </location>
</feature>
<dbReference type="EMBL" id="JASPKZ010000412">
    <property type="protein sequence ID" value="KAJ9600518.1"/>
    <property type="molecule type" value="Genomic_DNA"/>
</dbReference>
<comment type="caution">
    <text evidence="2">The sequence shown here is derived from an EMBL/GenBank/DDBJ whole genome shotgun (WGS) entry which is preliminary data.</text>
</comment>
<reference evidence="2" key="1">
    <citation type="journal article" date="2023" name="IScience">
        <title>Live-bearing cockroach genome reveals convergent evolutionary mechanisms linked to viviparity in insects and beyond.</title>
        <authorList>
            <person name="Fouks B."/>
            <person name="Harrison M.C."/>
            <person name="Mikhailova A.A."/>
            <person name="Marchal E."/>
            <person name="English S."/>
            <person name="Carruthers M."/>
            <person name="Jennings E.C."/>
            <person name="Chiamaka E.L."/>
            <person name="Frigard R.A."/>
            <person name="Pippel M."/>
            <person name="Attardo G.M."/>
            <person name="Benoit J.B."/>
            <person name="Bornberg-Bauer E."/>
            <person name="Tobe S.S."/>
        </authorList>
    </citation>
    <scope>NUCLEOTIDE SEQUENCE</scope>
    <source>
        <strain evidence="2">Stay&amp;Tobe</strain>
    </source>
</reference>